<dbReference type="Proteomes" id="UP000051638">
    <property type="component" value="Unassembled WGS sequence"/>
</dbReference>
<dbReference type="PATRIC" id="fig|1423796.3.peg.1958"/>
<dbReference type="STRING" id="1423796.FC24_GL001929"/>
<accession>A0A0R2D7A6</accession>
<evidence type="ECO:0000259" key="3">
    <source>
        <dbReference type="Pfam" id="PF20990"/>
    </source>
</evidence>
<evidence type="ECO:0000313" key="5">
    <source>
        <dbReference type="Proteomes" id="UP000051638"/>
    </source>
</evidence>
<dbReference type="Pfam" id="PF20990">
    <property type="entry name" value="DUF2207_C"/>
    <property type="match status" value="1"/>
</dbReference>
<proteinExistence type="predicted"/>
<dbReference type="InterPro" id="IPR048389">
    <property type="entry name" value="YciQ-like_C"/>
</dbReference>
<feature type="domain" description="DUF2207" evidence="2">
    <location>
        <begin position="32"/>
        <end position="217"/>
    </location>
</feature>
<feature type="domain" description="Predicted membrane protein YciQ-like C-terminal" evidence="3">
    <location>
        <begin position="295"/>
        <end position="537"/>
    </location>
</feature>
<comment type="caution">
    <text evidence="4">The sequence shown here is derived from an EMBL/GenBank/DDBJ whole genome shotgun (WGS) entry which is preliminary data.</text>
</comment>
<name>A0A0R2D7A6_9LACO</name>
<dbReference type="EMBL" id="AYYI01000059">
    <property type="protein sequence ID" value="KRM96156.1"/>
    <property type="molecule type" value="Genomic_DNA"/>
</dbReference>
<feature type="transmembrane region" description="Helical" evidence="1">
    <location>
        <begin position="257"/>
        <end position="278"/>
    </location>
</feature>
<evidence type="ECO:0000256" key="1">
    <source>
        <dbReference type="SAM" id="Phobius"/>
    </source>
</evidence>
<keyword evidence="1" id="KW-1133">Transmembrane helix</keyword>
<gene>
    <name evidence="4" type="ORF">FC24_GL001929</name>
</gene>
<reference evidence="4 5" key="1">
    <citation type="journal article" date="2015" name="Genome Announc.">
        <title>Expanding the biotechnology potential of lactobacilli through comparative genomics of 213 strains and associated genera.</title>
        <authorList>
            <person name="Sun Z."/>
            <person name="Harris H.M."/>
            <person name="McCann A."/>
            <person name="Guo C."/>
            <person name="Argimon S."/>
            <person name="Zhang W."/>
            <person name="Yang X."/>
            <person name="Jeffery I.B."/>
            <person name="Cooney J.C."/>
            <person name="Kagawa T.F."/>
            <person name="Liu W."/>
            <person name="Song Y."/>
            <person name="Salvetti E."/>
            <person name="Wrobel A."/>
            <person name="Rasinkangas P."/>
            <person name="Parkhill J."/>
            <person name="Rea M.C."/>
            <person name="O'Sullivan O."/>
            <person name="Ritari J."/>
            <person name="Douillard F.P."/>
            <person name="Paul Ross R."/>
            <person name="Yang R."/>
            <person name="Briner A.E."/>
            <person name="Felis G.E."/>
            <person name="de Vos W.M."/>
            <person name="Barrangou R."/>
            <person name="Klaenhammer T.R."/>
            <person name="Caufield P.W."/>
            <person name="Cui Y."/>
            <person name="Zhang H."/>
            <person name="O'Toole P.W."/>
        </authorList>
    </citation>
    <scope>NUCLEOTIDE SEQUENCE [LARGE SCALE GENOMIC DNA]</scope>
    <source>
        <strain evidence="4 5">DSM 20253</strain>
    </source>
</reference>
<dbReference type="AlphaFoldDB" id="A0A0R2D7A6"/>
<feature type="transmembrane region" description="Helical" evidence="1">
    <location>
        <begin position="428"/>
        <end position="449"/>
    </location>
</feature>
<sequence>MRSRRCWAILIAVIFFSLFGWMQVTHAKSYQIKNYAVQVNITKAGNAQVTQKIAYQFDGDFNGVFYRQDLKGVQGLQHPEVAVVDKNGQQRQLTASANEASGTYTFSQDADQARFKVFYPIRNAAATFIYRYQLSGAVTNYLDTAELNWKVIGTGWDVPLKNVRITIQLPQQPVNQLQAWTHGPLAGTTKVTRQAGKVTIALAKNPANTFVETHLLFPTAVTAANQNVQRQKRKQAVQKQEAKLAEQANAKRRRARLIPSVIAVASLILGGVILIWHLDWLQHHPAERYPAPAPIKHWYELPDYPPAVAQRLLKKTGPDKKAFTATLLDLAVAKKLAITSVKIGRQTTFNLKPSADFKPKQKLFKLLFEKIPQKKEQGLNLLEIKTYAQRDTSGQLSDAYQDWVLRTRGATDALRYENVTNNQIRGHAWAVTIVSTLLAIGASVALYFGFPAIRLPLWSLAGIMLVASWVLLVLKVWQLPRYTKLGAQKINELRGFKQMLEDVGHFDMAQVGDLILWDRILPYAVAFGSADKVVAALKVNFSQAQLAESLPINYPLFIYGHGGLNTLNFGEAFTSSFGSSLATSHSFNSSVSGSGGGFSGGSSGGFGGGSGGGAF</sequence>
<feature type="transmembrane region" description="Helical" evidence="1">
    <location>
        <begin position="455"/>
        <end position="474"/>
    </location>
</feature>
<evidence type="ECO:0000259" key="2">
    <source>
        <dbReference type="Pfam" id="PF09972"/>
    </source>
</evidence>
<dbReference type="RefSeq" id="WP_057874326.1">
    <property type="nucleotide sequence ID" value="NZ_AYYI01000059.1"/>
</dbReference>
<organism evidence="4 5">
    <name type="scientific">Loigolactobacillus rennini DSM 20253</name>
    <dbReference type="NCBI Taxonomy" id="1423796"/>
    <lineage>
        <taxon>Bacteria</taxon>
        <taxon>Bacillati</taxon>
        <taxon>Bacillota</taxon>
        <taxon>Bacilli</taxon>
        <taxon>Lactobacillales</taxon>
        <taxon>Lactobacillaceae</taxon>
        <taxon>Loigolactobacillus</taxon>
    </lineage>
</organism>
<evidence type="ECO:0000313" key="4">
    <source>
        <dbReference type="EMBL" id="KRM96156.1"/>
    </source>
</evidence>
<protein>
    <submittedName>
        <fullName evidence="4">Integral membrane protein</fullName>
    </submittedName>
</protein>
<dbReference type="InterPro" id="IPR018702">
    <property type="entry name" value="DUF2207"/>
</dbReference>
<keyword evidence="1" id="KW-0812">Transmembrane</keyword>
<keyword evidence="1" id="KW-0472">Membrane</keyword>
<dbReference type="Pfam" id="PF09972">
    <property type="entry name" value="DUF2207"/>
    <property type="match status" value="1"/>
</dbReference>
<dbReference type="OrthoDB" id="2138002at2"/>
<keyword evidence="5" id="KW-1185">Reference proteome</keyword>